<protein>
    <recommendedName>
        <fullName evidence="4">BZIP domain-containing protein</fullName>
    </recommendedName>
</protein>
<comment type="caution">
    <text evidence="2">The sequence shown here is derived from an EMBL/GenBank/DDBJ whole genome shotgun (WGS) entry which is preliminary data.</text>
</comment>
<feature type="compositionally biased region" description="Low complexity" evidence="1">
    <location>
        <begin position="150"/>
        <end position="169"/>
    </location>
</feature>
<name>A0A9W8WLS7_9HYPO</name>
<evidence type="ECO:0000313" key="2">
    <source>
        <dbReference type="EMBL" id="KAJ4328432.1"/>
    </source>
</evidence>
<keyword evidence="3" id="KW-1185">Reference proteome</keyword>
<feature type="region of interest" description="Disordered" evidence="1">
    <location>
        <begin position="120"/>
        <end position="206"/>
    </location>
</feature>
<dbReference type="OrthoDB" id="3555317at2759"/>
<accession>A0A9W8WLS7</accession>
<gene>
    <name evidence="2" type="ORF">N0V84_001116</name>
</gene>
<feature type="compositionally biased region" description="Acidic residues" evidence="1">
    <location>
        <begin position="128"/>
        <end position="139"/>
    </location>
</feature>
<evidence type="ECO:0008006" key="4">
    <source>
        <dbReference type="Google" id="ProtNLM"/>
    </source>
</evidence>
<organism evidence="2 3">
    <name type="scientific">Fusarium piperis</name>
    <dbReference type="NCBI Taxonomy" id="1435070"/>
    <lineage>
        <taxon>Eukaryota</taxon>
        <taxon>Fungi</taxon>
        <taxon>Dikarya</taxon>
        <taxon>Ascomycota</taxon>
        <taxon>Pezizomycotina</taxon>
        <taxon>Sordariomycetes</taxon>
        <taxon>Hypocreomycetidae</taxon>
        <taxon>Hypocreales</taxon>
        <taxon>Nectriaceae</taxon>
        <taxon>Fusarium</taxon>
        <taxon>Fusarium solani species complex</taxon>
    </lineage>
</organism>
<evidence type="ECO:0000256" key="1">
    <source>
        <dbReference type="SAM" id="MobiDB-lite"/>
    </source>
</evidence>
<dbReference type="Proteomes" id="UP001140502">
    <property type="component" value="Unassembled WGS sequence"/>
</dbReference>
<dbReference type="AlphaFoldDB" id="A0A9W8WLS7"/>
<dbReference type="PANTHER" id="PTHR40618:SF1">
    <property type="entry name" value="B-ZIP TRANSCRIPTION FACTOR (EUROFUNG)"/>
    <property type="match status" value="1"/>
</dbReference>
<sequence>MTDKPLPAKRRGRPSYNTQEVDEATLKARRERNREAQNIFRRRRQAAEAAQAKRVRRLEEVVEEMSSIFMAFVDEVLETEAVLKSQPVLVGSLRRSMARILKLAHEVVGPDEACEGAMMSALPTREKDDEEDEDEAMEEEPTRSTSEPLSTSPDSNDDTTTTSDSSQSSALTVPPKTPRPSFILQDHPFLKPSPPPQPFAFTPSTPISIPPQIFANGWLGTTPATPMRTIDFVPSPSSPLSQDSFTYRLARASLTVAYLFLSNDPHIRSVTAPEARIFSNPLRGKARDDMLTRLRWLLGPGRPEMYRVVDLPYGRYGPHVYSRAELNPQTVEDVGWPWPSKPAGSQLSGLSRFFSIIGVEKQLLALGAKVIDHETLELNLTSPPFAHCLTDPGEEQPASWSFVNCFSFPAQQQQSKSKPKSDVAMVRLSTGKLVSSLALRGVCLMRGPGFPRDEIGSAIEEAIIATRQDVVSSMDNQERGIS</sequence>
<feature type="region of interest" description="Disordered" evidence="1">
    <location>
        <begin position="1"/>
        <end position="24"/>
    </location>
</feature>
<reference evidence="2" key="1">
    <citation type="submission" date="2022-10" db="EMBL/GenBank/DDBJ databases">
        <title>Tapping the CABI collections for fungal endophytes: first genome assemblies for Collariella, Neodidymelliopsis, Ascochyta clinopodiicola, Didymella pomorum, Didymosphaeria variabile, Neocosmospora piperis and Neocucurbitaria cava.</title>
        <authorList>
            <person name="Hill R."/>
        </authorList>
    </citation>
    <scope>NUCLEOTIDE SEQUENCE</scope>
    <source>
        <strain evidence="2">IMI 366586</strain>
    </source>
</reference>
<dbReference type="EMBL" id="JAPEUR010000011">
    <property type="protein sequence ID" value="KAJ4328432.1"/>
    <property type="molecule type" value="Genomic_DNA"/>
</dbReference>
<proteinExistence type="predicted"/>
<dbReference type="PANTHER" id="PTHR40618">
    <property type="entry name" value="B-ZIP TRANSCRIPTION FACTOR (EUROFUNG)-RELATED"/>
    <property type="match status" value="1"/>
</dbReference>
<evidence type="ECO:0000313" key="3">
    <source>
        <dbReference type="Proteomes" id="UP001140502"/>
    </source>
</evidence>